<gene>
    <name evidence="1" type="ORF">Pmar_PMAR000086</name>
</gene>
<keyword evidence="2" id="KW-1185">Reference proteome</keyword>
<dbReference type="EMBL" id="GG675180">
    <property type="protein sequence ID" value="EER13499.1"/>
    <property type="molecule type" value="Genomic_DNA"/>
</dbReference>
<dbReference type="RefSeq" id="XP_002781704.1">
    <property type="nucleotide sequence ID" value="XM_002781658.1"/>
</dbReference>
<reference evidence="1 2" key="1">
    <citation type="submission" date="2008-07" db="EMBL/GenBank/DDBJ databases">
        <authorList>
            <person name="El-Sayed N."/>
            <person name="Caler E."/>
            <person name="Inman J."/>
            <person name="Amedeo P."/>
            <person name="Hass B."/>
            <person name="Wortman J."/>
        </authorList>
    </citation>
    <scope>NUCLEOTIDE SEQUENCE [LARGE SCALE GENOMIC DNA]</scope>
    <source>
        <strain evidence="2">ATCC 50983 / TXsc</strain>
    </source>
</reference>
<organism evidence="2">
    <name type="scientific">Perkinsus marinus (strain ATCC 50983 / TXsc)</name>
    <dbReference type="NCBI Taxonomy" id="423536"/>
    <lineage>
        <taxon>Eukaryota</taxon>
        <taxon>Sar</taxon>
        <taxon>Alveolata</taxon>
        <taxon>Perkinsozoa</taxon>
        <taxon>Perkinsea</taxon>
        <taxon>Perkinsida</taxon>
        <taxon>Perkinsidae</taxon>
        <taxon>Perkinsus</taxon>
    </lineage>
</organism>
<dbReference type="Proteomes" id="UP000007800">
    <property type="component" value="Unassembled WGS sequence"/>
</dbReference>
<evidence type="ECO:0000313" key="2">
    <source>
        <dbReference type="Proteomes" id="UP000007800"/>
    </source>
</evidence>
<dbReference type="AlphaFoldDB" id="C5KPV2"/>
<proteinExistence type="predicted"/>
<sequence length="133" mass="15183">MVPVVIDVQGVEIEPNDCPLEKELNLKLTINASQKVPNAQWTVNYLVDTVHARKIISPFKNDMERNYAIIRTNMGLGHESMQRMFTEVWYAATNTLARMRIGNGDFGSMIREKRKVVTVVVVRVTIRKAHDAE</sequence>
<dbReference type="InParanoid" id="C5KPV2"/>
<dbReference type="OrthoDB" id="447247at2759"/>
<protein>
    <submittedName>
        <fullName evidence="1">Uncharacterized protein</fullName>
    </submittedName>
</protein>
<name>C5KPV2_PERM5</name>
<accession>C5KPV2</accession>
<dbReference type="GeneID" id="9042240"/>
<evidence type="ECO:0000313" key="1">
    <source>
        <dbReference type="EMBL" id="EER13499.1"/>
    </source>
</evidence>